<dbReference type="RefSeq" id="WP_072874893.1">
    <property type="nucleotide sequence ID" value="NZ_FRAF01000023.1"/>
</dbReference>
<dbReference type="InterPro" id="IPR013005">
    <property type="entry name" value="Ribosomal_uL4-like"/>
</dbReference>
<keyword evidence="3 6" id="KW-0689">Ribosomal protein</keyword>
<dbReference type="GO" id="GO:0006412">
    <property type="term" value="P:translation"/>
    <property type="evidence" value="ECO:0007669"/>
    <property type="project" value="UniProtKB-UniRule"/>
</dbReference>
<sequence>MPKLPVYNMQAEQVGEVELNEKLFAAPVRTDLMHEVVLMYLAGQRRGTHKVKGRSEVSGGGRKPWRQKGTGRARQGSIRAPQWKGGGVVFGPTPRSYKYKLTKKVRRAALYSALTSKIDEGKVIVLDQLNLSDIKTKHMVALLKRFELNKALLVDAEKIENVWLSARNIPGIKYVPANGVNVYDLLRHEHLVLTKDAVAKVEEVFA</sequence>
<dbReference type="GO" id="GO:0019843">
    <property type="term" value="F:rRNA binding"/>
    <property type="evidence" value="ECO:0007669"/>
    <property type="project" value="UniProtKB-UniRule"/>
</dbReference>
<comment type="function">
    <text evidence="6">Forms part of the polypeptide exit tunnel.</text>
</comment>
<dbReference type="NCBIfam" id="TIGR03953">
    <property type="entry name" value="rplD_bact"/>
    <property type="match status" value="1"/>
</dbReference>
<dbReference type="EMBL" id="FRAF01000023">
    <property type="protein sequence ID" value="SHK81513.1"/>
    <property type="molecule type" value="Genomic_DNA"/>
</dbReference>
<keyword evidence="4 6" id="KW-0687">Ribonucleoprotein</keyword>
<accession>A0A1M6VJ17</accession>
<evidence type="ECO:0000256" key="7">
    <source>
        <dbReference type="SAM" id="MobiDB-lite"/>
    </source>
</evidence>
<dbReference type="OrthoDB" id="9803201at2"/>
<evidence type="ECO:0000256" key="5">
    <source>
        <dbReference type="ARBA" id="ARBA00035244"/>
    </source>
</evidence>
<organism evidence="8 9">
    <name type="scientific">Alicyclobacillus tolerans</name>
    <dbReference type="NCBI Taxonomy" id="90970"/>
    <lineage>
        <taxon>Bacteria</taxon>
        <taxon>Bacillati</taxon>
        <taxon>Bacillota</taxon>
        <taxon>Bacilli</taxon>
        <taxon>Bacillales</taxon>
        <taxon>Alicyclobacillaceae</taxon>
        <taxon>Alicyclobacillus</taxon>
    </lineage>
</organism>
<dbReference type="InterPro" id="IPR023574">
    <property type="entry name" value="Ribosomal_uL4_dom_sf"/>
</dbReference>
<comment type="function">
    <text evidence="6">One of the primary rRNA binding proteins, this protein initially binds near the 5'-end of the 23S rRNA. It is important during the early stages of 50S assembly. It makes multiple contacts with different domains of the 23S rRNA in the assembled 50S subunit and ribosome.</text>
</comment>
<dbReference type="HAMAP" id="MF_01328_B">
    <property type="entry name" value="Ribosomal_uL4_B"/>
    <property type="match status" value="1"/>
</dbReference>
<dbReference type="InterPro" id="IPR002136">
    <property type="entry name" value="Ribosomal_uL4"/>
</dbReference>
<dbReference type="GO" id="GO:0003735">
    <property type="term" value="F:structural constituent of ribosome"/>
    <property type="evidence" value="ECO:0007669"/>
    <property type="project" value="InterPro"/>
</dbReference>
<gene>
    <name evidence="6" type="primary">rplD</name>
    <name evidence="8" type="ORF">SAMN05443507_12338</name>
</gene>
<reference evidence="9" key="1">
    <citation type="submission" date="2016-11" db="EMBL/GenBank/DDBJ databases">
        <authorList>
            <person name="Varghese N."/>
            <person name="Submissions S."/>
        </authorList>
    </citation>
    <scope>NUCLEOTIDE SEQUENCE [LARGE SCALE GENOMIC DNA]</scope>
    <source>
        <strain evidence="9">USBA-503</strain>
    </source>
</reference>
<name>A0A1M6VJ17_9BACL</name>
<dbReference type="GO" id="GO:1990904">
    <property type="term" value="C:ribonucleoprotein complex"/>
    <property type="evidence" value="ECO:0007669"/>
    <property type="project" value="UniProtKB-KW"/>
</dbReference>
<dbReference type="Proteomes" id="UP000184016">
    <property type="component" value="Unassembled WGS sequence"/>
</dbReference>
<dbReference type="STRING" id="1830138.SAMN05443507_12338"/>
<evidence type="ECO:0000256" key="1">
    <source>
        <dbReference type="ARBA" id="ARBA00010528"/>
    </source>
</evidence>
<evidence type="ECO:0000256" key="4">
    <source>
        <dbReference type="ARBA" id="ARBA00023274"/>
    </source>
</evidence>
<evidence type="ECO:0000256" key="6">
    <source>
        <dbReference type="HAMAP-Rule" id="MF_01328"/>
    </source>
</evidence>
<dbReference type="SUPFAM" id="SSF52166">
    <property type="entry name" value="Ribosomal protein L4"/>
    <property type="match status" value="1"/>
</dbReference>
<protein>
    <recommendedName>
        <fullName evidence="5 6">Large ribosomal subunit protein uL4</fullName>
    </recommendedName>
</protein>
<dbReference type="AlphaFoldDB" id="A0A1M6VJ17"/>
<keyword evidence="9" id="KW-1185">Reference proteome</keyword>
<feature type="region of interest" description="Disordered" evidence="7">
    <location>
        <begin position="49"/>
        <end position="76"/>
    </location>
</feature>
<dbReference type="Pfam" id="PF00573">
    <property type="entry name" value="Ribosomal_L4"/>
    <property type="match status" value="1"/>
</dbReference>
<dbReference type="GO" id="GO:0005840">
    <property type="term" value="C:ribosome"/>
    <property type="evidence" value="ECO:0007669"/>
    <property type="project" value="UniProtKB-KW"/>
</dbReference>
<dbReference type="PANTHER" id="PTHR10746:SF6">
    <property type="entry name" value="LARGE RIBOSOMAL SUBUNIT PROTEIN UL4M"/>
    <property type="match status" value="1"/>
</dbReference>
<dbReference type="PANTHER" id="PTHR10746">
    <property type="entry name" value="50S RIBOSOMAL PROTEIN L4"/>
    <property type="match status" value="1"/>
</dbReference>
<evidence type="ECO:0000256" key="3">
    <source>
        <dbReference type="ARBA" id="ARBA00022980"/>
    </source>
</evidence>
<comment type="subunit">
    <text evidence="2 6">Part of the 50S ribosomal subunit.</text>
</comment>
<dbReference type="Gene3D" id="3.40.1370.10">
    <property type="match status" value="1"/>
</dbReference>
<proteinExistence type="inferred from homology"/>
<evidence type="ECO:0000313" key="9">
    <source>
        <dbReference type="Proteomes" id="UP000184016"/>
    </source>
</evidence>
<keyword evidence="6" id="KW-0699">rRNA-binding</keyword>
<comment type="similarity">
    <text evidence="1 6">Belongs to the universal ribosomal protein uL4 family.</text>
</comment>
<keyword evidence="6" id="KW-0694">RNA-binding</keyword>
<evidence type="ECO:0000256" key="2">
    <source>
        <dbReference type="ARBA" id="ARBA00011838"/>
    </source>
</evidence>
<evidence type="ECO:0000313" key="8">
    <source>
        <dbReference type="EMBL" id="SHK81513.1"/>
    </source>
</evidence>